<dbReference type="RefSeq" id="XP_056785858.1">
    <property type="nucleotide sequence ID" value="XM_056938481.1"/>
</dbReference>
<keyword evidence="3" id="KW-1185">Reference proteome</keyword>
<evidence type="ECO:0000256" key="1">
    <source>
        <dbReference type="SAM" id="MobiDB-lite"/>
    </source>
</evidence>
<protein>
    <submittedName>
        <fullName evidence="2">Uncharacterized protein</fullName>
    </submittedName>
</protein>
<dbReference type="AlphaFoldDB" id="A0A9X0BJC9"/>
<evidence type="ECO:0000313" key="2">
    <source>
        <dbReference type="EMBL" id="KAJ5469268.1"/>
    </source>
</evidence>
<gene>
    <name evidence="2" type="ORF">N7539_008886</name>
</gene>
<dbReference type="Proteomes" id="UP001148312">
    <property type="component" value="Unassembled WGS sequence"/>
</dbReference>
<dbReference type="EMBL" id="JAPWDQ010000015">
    <property type="protein sequence ID" value="KAJ5469268.1"/>
    <property type="molecule type" value="Genomic_DNA"/>
</dbReference>
<reference evidence="2" key="2">
    <citation type="journal article" date="2023" name="IMA Fungus">
        <title>Comparative genomic study of the Penicillium genus elucidates a diverse pangenome and 15 lateral gene transfer events.</title>
        <authorList>
            <person name="Petersen C."/>
            <person name="Sorensen T."/>
            <person name="Nielsen M.R."/>
            <person name="Sondergaard T.E."/>
            <person name="Sorensen J.L."/>
            <person name="Fitzpatrick D.A."/>
            <person name="Frisvad J.C."/>
            <person name="Nielsen K.L."/>
        </authorList>
    </citation>
    <scope>NUCLEOTIDE SEQUENCE</scope>
    <source>
        <strain evidence="2">IBT 30728</strain>
    </source>
</reference>
<name>A0A9X0BJC9_9EURO</name>
<feature type="region of interest" description="Disordered" evidence="1">
    <location>
        <begin position="1"/>
        <end position="36"/>
    </location>
</feature>
<sequence>MSGFIPSDRKEDKRAKDNVAKHEARAMTSRSSLGSQDVLLRSAKDWHVEENRVSKDAGRPAHKERGNSRWGREEVNLRQFE</sequence>
<proteinExistence type="predicted"/>
<organism evidence="2 3">
    <name type="scientific">Penicillium diatomitis</name>
    <dbReference type="NCBI Taxonomy" id="2819901"/>
    <lineage>
        <taxon>Eukaryota</taxon>
        <taxon>Fungi</taxon>
        <taxon>Dikarya</taxon>
        <taxon>Ascomycota</taxon>
        <taxon>Pezizomycotina</taxon>
        <taxon>Eurotiomycetes</taxon>
        <taxon>Eurotiomycetidae</taxon>
        <taxon>Eurotiales</taxon>
        <taxon>Aspergillaceae</taxon>
        <taxon>Penicillium</taxon>
    </lineage>
</organism>
<dbReference type="GeneID" id="81628731"/>
<feature type="compositionally biased region" description="Basic and acidic residues" evidence="1">
    <location>
        <begin position="7"/>
        <end position="25"/>
    </location>
</feature>
<evidence type="ECO:0000313" key="3">
    <source>
        <dbReference type="Proteomes" id="UP001148312"/>
    </source>
</evidence>
<reference evidence="2" key="1">
    <citation type="submission" date="2022-12" db="EMBL/GenBank/DDBJ databases">
        <authorList>
            <person name="Petersen C."/>
        </authorList>
    </citation>
    <scope>NUCLEOTIDE SEQUENCE</scope>
    <source>
        <strain evidence="2">IBT 30728</strain>
    </source>
</reference>
<feature type="region of interest" description="Disordered" evidence="1">
    <location>
        <begin position="51"/>
        <end position="81"/>
    </location>
</feature>
<comment type="caution">
    <text evidence="2">The sequence shown here is derived from an EMBL/GenBank/DDBJ whole genome shotgun (WGS) entry which is preliminary data.</text>
</comment>
<accession>A0A9X0BJC9</accession>